<evidence type="ECO:0000313" key="2">
    <source>
        <dbReference type="EMBL" id="KAK8736286.1"/>
    </source>
</evidence>
<proteinExistence type="predicted"/>
<feature type="transmembrane region" description="Helical" evidence="1">
    <location>
        <begin position="159"/>
        <end position="178"/>
    </location>
</feature>
<evidence type="ECO:0000256" key="1">
    <source>
        <dbReference type="SAM" id="Phobius"/>
    </source>
</evidence>
<comment type="caution">
    <text evidence="2">The sequence shown here is derived from an EMBL/GenBank/DDBJ whole genome shotgun (WGS) entry which is preliminary data.</text>
</comment>
<dbReference type="Proteomes" id="UP001445076">
    <property type="component" value="Unassembled WGS sequence"/>
</dbReference>
<dbReference type="EMBL" id="JARKIK010000044">
    <property type="protein sequence ID" value="KAK8736286.1"/>
    <property type="molecule type" value="Genomic_DNA"/>
</dbReference>
<keyword evidence="1" id="KW-0812">Transmembrane</keyword>
<keyword evidence="1" id="KW-0472">Membrane</keyword>
<keyword evidence="1" id="KW-1133">Transmembrane helix</keyword>
<reference evidence="2 3" key="1">
    <citation type="journal article" date="2024" name="BMC Genomics">
        <title>Genome assembly of redclaw crayfish (Cherax quadricarinatus) provides insights into its immune adaptation and hypoxia tolerance.</title>
        <authorList>
            <person name="Liu Z."/>
            <person name="Zheng J."/>
            <person name="Li H."/>
            <person name="Fang K."/>
            <person name="Wang S."/>
            <person name="He J."/>
            <person name="Zhou D."/>
            <person name="Weng S."/>
            <person name="Chi M."/>
            <person name="Gu Z."/>
            <person name="He J."/>
            <person name="Li F."/>
            <person name="Wang M."/>
        </authorList>
    </citation>
    <scope>NUCLEOTIDE SEQUENCE [LARGE SCALE GENOMIC DNA]</scope>
    <source>
        <strain evidence="2">ZL_2023a</strain>
    </source>
</reference>
<accession>A0AAW0WW33</accession>
<feature type="transmembrane region" description="Helical" evidence="1">
    <location>
        <begin position="128"/>
        <end position="147"/>
    </location>
</feature>
<dbReference type="AlphaFoldDB" id="A0AAW0WW33"/>
<evidence type="ECO:0000313" key="3">
    <source>
        <dbReference type="Proteomes" id="UP001445076"/>
    </source>
</evidence>
<name>A0AAW0WW33_CHEQU</name>
<protein>
    <submittedName>
        <fullName evidence="2">Uncharacterized protein</fullName>
    </submittedName>
</protein>
<gene>
    <name evidence="2" type="ORF">OTU49_004915</name>
</gene>
<keyword evidence="3" id="KW-1185">Reference proteome</keyword>
<organism evidence="2 3">
    <name type="scientific">Cherax quadricarinatus</name>
    <name type="common">Australian red claw crayfish</name>
    <dbReference type="NCBI Taxonomy" id="27406"/>
    <lineage>
        <taxon>Eukaryota</taxon>
        <taxon>Metazoa</taxon>
        <taxon>Ecdysozoa</taxon>
        <taxon>Arthropoda</taxon>
        <taxon>Crustacea</taxon>
        <taxon>Multicrustacea</taxon>
        <taxon>Malacostraca</taxon>
        <taxon>Eumalacostraca</taxon>
        <taxon>Eucarida</taxon>
        <taxon>Decapoda</taxon>
        <taxon>Pleocyemata</taxon>
        <taxon>Astacidea</taxon>
        <taxon>Parastacoidea</taxon>
        <taxon>Parastacidae</taxon>
        <taxon>Cherax</taxon>
    </lineage>
</organism>
<sequence>MINFMRAFSLVPTKHISKLPLICNIQKLKQTHFNQELRAQWLHCRPCMVPLTSLHSGITLQGQILQQICPTQNVAPKIQVRTFFSAFHRRKKTAQEIKNHDNIDSHYDLVYTSSSILYVKLGYHGGQIVLAGLGILMCLTAFNVISFPLNFVATSPLEVFVFVALNALIGFGILRVSWQYPLRIYYSELEDQFIAVFIGIHPYVTRPLKIQPGEVQPLSPSKLTKEILPWAQQLYVLPSQKLFLNVNRFILPMYYNKLLGYR</sequence>